<evidence type="ECO:0000256" key="1">
    <source>
        <dbReference type="SAM" id="SignalP"/>
    </source>
</evidence>
<gene>
    <name evidence="3" type="primary">LOC109482432</name>
</gene>
<dbReference type="GeneID" id="109482432"/>
<keyword evidence="1" id="KW-0732">Signal</keyword>
<dbReference type="KEGG" id="bbel:109482432"/>
<dbReference type="AlphaFoldDB" id="A0A6P4ZUX5"/>
<dbReference type="Proteomes" id="UP000515135">
    <property type="component" value="Unplaced"/>
</dbReference>
<dbReference type="SUPFAM" id="SSF57603">
    <property type="entry name" value="FnI-like domain"/>
    <property type="match status" value="1"/>
</dbReference>
<evidence type="ECO:0000313" key="3">
    <source>
        <dbReference type="RefSeq" id="XP_019640698.1"/>
    </source>
</evidence>
<reference evidence="3" key="1">
    <citation type="submission" date="2025-08" db="UniProtKB">
        <authorList>
            <consortium name="RefSeq"/>
        </authorList>
    </citation>
    <scope>IDENTIFICATION</scope>
    <source>
        <tissue evidence="3">Gonad</tissue>
    </source>
</reference>
<name>A0A6P4ZUX5_BRABE</name>
<keyword evidence="2" id="KW-1185">Reference proteome</keyword>
<dbReference type="Gene3D" id="2.60.40.1900">
    <property type="entry name" value="Beta-microseminoprotein (PSP94) domain"/>
    <property type="match status" value="1"/>
</dbReference>
<dbReference type="OrthoDB" id="9986812at2759"/>
<evidence type="ECO:0000313" key="2">
    <source>
        <dbReference type="Proteomes" id="UP000515135"/>
    </source>
</evidence>
<proteinExistence type="predicted"/>
<protein>
    <submittedName>
        <fullName evidence="3">SCO-spondin-like</fullName>
    </submittedName>
</protein>
<organism evidence="2 3">
    <name type="scientific">Branchiostoma belcheri</name>
    <name type="common">Amphioxus</name>
    <dbReference type="NCBI Taxonomy" id="7741"/>
    <lineage>
        <taxon>Eukaryota</taxon>
        <taxon>Metazoa</taxon>
        <taxon>Chordata</taxon>
        <taxon>Cephalochordata</taxon>
        <taxon>Leptocardii</taxon>
        <taxon>Amphioxiformes</taxon>
        <taxon>Branchiostomatidae</taxon>
        <taxon>Branchiostoma</taxon>
    </lineage>
</organism>
<accession>A0A6P4ZUX5</accession>
<dbReference type="RefSeq" id="XP_019640698.1">
    <property type="nucleotide sequence ID" value="XM_019785139.1"/>
</dbReference>
<sequence>MANLVYVTLLVASVLLANVNGFTVQGPCPDDENGRPHQPGDTWQEGCYRCDCWGGGYGCNQWLPTCSYPEGCVKVYDDNGCELMAVMENQADAVCDPISCWMVGK</sequence>
<feature type="chain" id="PRO_5028370157" evidence="1">
    <location>
        <begin position="22"/>
        <end position="105"/>
    </location>
</feature>
<feature type="signal peptide" evidence="1">
    <location>
        <begin position="1"/>
        <end position="21"/>
    </location>
</feature>